<dbReference type="NCBIfam" id="TIGR02937">
    <property type="entry name" value="sigma70-ECF"/>
    <property type="match status" value="1"/>
</dbReference>
<keyword evidence="4" id="KW-0238">DNA-binding</keyword>
<dbReference type="EMBL" id="BSFE01000005">
    <property type="protein sequence ID" value="GLK52523.1"/>
    <property type="molecule type" value="Genomic_DNA"/>
</dbReference>
<dbReference type="Gene3D" id="1.10.10.10">
    <property type="entry name" value="Winged helix-like DNA-binding domain superfamily/Winged helix DNA-binding domain"/>
    <property type="match status" value="1"/>
</dbReference>
<reference evidence="8" key="2">
    <citation type="submission" date="2023-01" db="EMBL/GenBank/DDBJ databases">
        <authorList>
            <person name="Sun Q."/>
            <person name="Evtushenko L."/>
        </authorList>
    </citation>
    <scope>NUCLEOTIDE SEQUENCE</scope>
    <source>
        <strain evidence="8">VKM B-1513</strain>
    </source>
</reference>
<dbReference type="PANTHER" id="PTHR43133">
    <property type="entry name" value="RNA POLYMERASE ECF-TYPE SIGMA FACTO"/>
    <property type="match status" value="1"/>
</dbReference>
<dbReference type="InterPro" id="IPR036388">
    <property type="entry name" value="WH-like_DNA-bd_sf"/>
</dbReference>
<dbReference type="InterPro" id="IPR039425">
    <property type="entry name" value="RNA_pol_sigma-70-like"/>
</dbReference>
<evidence type="ECO:0000313" key="9">
    <source>
        <dbReference type="Proteomes" id="UP001143486"/>
    </source>
</evidence>
<keyword evidence="3" id="KW-0731">Sigma factor</keyword>
<comment type="similarity">
    <text evidence="1">Belongs to the sigma-70 factor family. ECF subfamily.</text>
</comment>
<evidence type="ECO:0000256" key="2">
    <source>
        <dbReference type="ARBA" id="ARBA00023015"/>
    </source>
</evidence>
<evidence type="ECO:0000256" key="3">
    <source>
        <dbReference type="ARBA" id="ARBA00023082"/>
    </source>
</evidence>
<keyword evidence="5" id="KW-0804">Transcription</keyword>
<dbReference type="GO" id="GO:0003677">
    <property type="term" value="F:DNA binding"/>
    <property type="evidence" value="ECO:0007669"/>
    <property type="project" value="UniProtKB-KW"/>
</dbReference>
<name>A0A9W6IM36_9PROT</name>
<dbReference type="PANTHER" id="PTHR43133:SF8">
    <property type="entry name" value="RNA POLYMERASE SIGMA FACTOR HI_1459-RELATED"/>
    <property type="match status" value="1"/>
</dbReference>
<evidence type="ECO:0000313" key="8">
    <source>
        <dbReference type="EMBL" id="GLK52523.1"/>
    </source>
</evidence>
<comment type="caution">
    <text evidence="8">The sequence shown here is derived from an EMBL/GenBank/DDBJ whole genome shotgun (WGS) entry which is preliminary data.</text>
</comment>
<protein>
    <recommendedName>
        <fullName evidence="10">RNA polymerase sigma-70 factor, ECF subfamily</fullName>
    </recommendedName>
</protein>
<dbReference type="InterPro" id="IPR007627">
    <property type="entry name" value="RNA_pol_sigma70_r2"/>
</dbReference>
<proteinExistence type="inferred from homology"/>
<dbReference type="InterPro" id="IPR013249">
    <property type="entry name" value="RNA_pol_sigma70_r4_t2"/>
</dbReference>
<dbReference type="GO" id="GO:0006352">
    <property type="term" value="P:DNA-templated transcription initiation"/>
    <property type="evidence" value="ECO:0007669"/>
    <property type="project" value="InterPro"/>
</dbReference>
<evidence type="ECO:0000256" key="1">
    <source>
        <dbReference type="ARBA" id="ARBA00010641"/>
    </source>
</evidence>
<dbReference type="SUPFAM" id="SSF88659">
    <property type="entry name" value="Sigma3 and sigma4 domains of RNA polymerase sigma factors"/>
    <property type="match status" value="1"/>
</dbReference>
<dbReference type="Gene3D" id="1.10.1740.10">
    <property type="match status" value="1"/>
</dbReference>
<dbReference type="RefSeq" id="WP_271186890.1">
    <property type="nucleotide sequence ID" value="NZ_BSFE01000005.1"/>
</dbReference>
<evidence type="ECO:0000259" key="7">
    <source>
        <dbReference type="Pfam" id="PF08281"/>
    </source>
</evidence>
<dbReference type="Proteomes" id="UP001143486">
    <property type="component" value="Unassembled WGS sequence"/>
</dbReference>
<keyword evidence="2" id="KW-0805">Transcription regulation</keyword>
<gene>
    <name evidence="8" type="ORF">GCM10017621_20310</name>
</gene>
<organism evidence="8 9">
    <name type="scientific">Maricaulis virginensis</name>
    <dbReference type="NCBI Taxonomy" id="144022"/>
    <lineage>
        <taxon>Bacteria</taxon>
        <taxon>Pseudomonadati</taxon>
        <taxon>Pseudomonadota</taxon>
        <taxon>Alphaproteobacteria</taxon>
        <taxon>Maricaulales</taxon>
        <taxon>Maricaulaceae</taxon>
        <taxon>Maricaulis</taxon>
    </lineage>
</organism>
<evidence type="ECO:0000256" key="5">
    <source>
        <dbReference type="ARBA" id="ARBA00023163"/>
    </source>
</evidence>
<evidence type="ECO:0000256" key="4">
    <source>
        <dbReference type="ARBA" id="ARBA00023125"/>
    </source>
</evidence>
<feature type="domain" description="RNA polymerase sigma-70 region 2" evidence="6">
    <location>
        <begin position="14"/>
        <end position="77"/>
    </location>
</feature>
<dbReference type="InterPro" id="IPR013325">
    <property type="entry name" value="RNA_pol_sigma_r2"/>
</dbReference>
<dbReference type="Pfam" id="PF08281">
    <property type="entry name" value="Sigma70_r4_2"/>
    <property type="match status" value="1"/>
</dbReference>
<feature type="domain" description="RNA polymerase sigma factor 70 region 4 type 2" evidence="7">
    <location>
        <begin position="118"/>
        <end position="170"/>
    </location>
</feature>
<evidence type="ECO:0008006" key="10">
    <source>
        <dbReference type="Google" id="ProtNLM"/>
    </source>
</evidence>
<evidence type="ECO:0000259" key="6">
    <source>
        <dbReference type="Pfam" id="PF04542"/>
    </source>
</evidence>
<dbReference type="InterPro" id="IPR014284">
    <property type="entry name" value="RNA_pol_sigma-70_dom"/>
</dbReference>
<dbReference type="Pfam" id="PF04542">
    <property type="entry name" value="Sigma70_r2"/>
    <property type="match status" value="1"/>
</dbReference>
<dbReference type="SUPFAM" id="SSF88946">
    <property type="entry name" value="Sigma2 domain of RNA polymerase sigma factors"/>
    <property type="match status" value="1"/>
</dbReference>
<dbReference type="GO" id="GO:0016987">
    <property type="term" value="F:sigma factor activity"/>
    <property type="evidence" value="ECO:0007669"/>
    <property type="project" value="UniProtKB-KW"/>
</dbReference>
<dbReference type="InterPro" id="IPR013324">
    <property type="entry name" value="RNA_pol_sigma_r3/r4-like"/>
</dbReference>
<dbReference type="CDD" id="cd06171">
    <property type="entry name" value="Sigma70_r4"/>
    <property type="match status" value="1"/>
</dbReference>
<keyword evidence="9" id="KW-1185">Reference proteome</keyword>
<sequence length="192" mass="21101">MVAAVSDAVDVEELYRVHGRRVRWIVWRIVGNAQDADDITHAAFERLLQVDGDSGPVRNEGAFVTTIATNLARNHLRHCNTVRRHSAAVAHHYSDVVAPFASPADTITDEERDTARRAALSEAIGQLPPKCRHAFVLCKLKGMTYQQAAERMGISIHMVKKHVQRGMARLAEHLHGMPDGNGDTARAANDAG</sequence>
<accession>A0A9W6IM36</accession>
<reference evidence="8" key="1">
    <citation type="journal article" date="2014" name="Int. J. Syst. Evol. Microbiol.">
        <title>Complete genome sequence of Corynebacterium casei LMG S-19264T (=DSM 44701T), isolated from a smear-ripened cheese.</title>
        <authorList>
            <consortium name="US DOE Joint Genome Institute (JGI-PGF)"/>
            <person name="Walter F."/>
            <person name="Albersmeier A."/>
            <person name="Kalinowski J."/>
            <person name="Ruckert C."/>
        </authorList>
    </citation>
    <scope>NUCLEOTIDE SEQUENCE</scope>
    <source>
        <strain evidence="8">VKM B-1513</strain>
    </source>
</reference>
<dbReference type="AlphaFoldDB" id="A0A9W6IM36"/>